<comment type="caution">
    <text evidence="5">The sequence shown here is derived from an EMBL/GenBank/DDBJ whole genome shotgun (WGS) entry which is preliminary data.</text>
</comment>
<dbReference type="Pfam" id="PF01297">
    <property type="entry name" value="ZnuA"/>
    <property type="match status" value="1"/>
</dbReference>
<comment type="similarity">
    <text evidence="1">Belongs to the bacterial solute-binding protein 9 family.</text>
</comment>
<evidence type="ECO:0000256" key="4">
    <source>
        <dbReference type="SAM" id="MobiDB-lite"/>
    </source>
</evidence>
<evidence type="ECO:0000256" key="1">
    <source>
        <dbReference type="ARBA" id="ARBA00011028"/>
    </source>
</evidence>
<organism evidence="5 6">
    <name type="scientific">Fimbriiglobus ruber</name>
    <dbReference type="NCBI Taxonomy" id="1908690"/>
    <lineage>
        <taxon>Bacteria</taxon>
        <taxon>Pseudomonadati</taxon>
        <taxon>Planctomycetota</taxon>
        <taxon>Planctomycetia</taxon>
        <taxon>Gemmatales</taxon>
        <taxon>Gemmataceae</taxon>
        <taxon>Fimbriiglobus</taxon>
    </lineage>
</organism>
<keyword evidence="2" id="KW-0813">Transport</keyword>
<dbReference type="AlphaFoldDB" id="A0A225E7K6"/>
<dbReference type="PANTHER" id="PTHR42953">
    <property type="entry name" value="HIGH-AFFINITY ZINC UPTAKE SYSTEM PROTEIN ZNUA-RELATED"/>
    <property type="match status" value="1"/>
</dbReference>
<keyword evidence="3" id="KW-0732">Signal</keyword>
<dbReference type="Gene3D" id="3.40.50.1980">
    <property type="entry name" value="Nitrogenase molybdenum iron protein domain"/>
    <property type="match status" value="2"/>
</dbReference>
<dbReference type="SUPFAM" id="SSF53807">
    <property type="entry name" value="Helical backbone' metal receptor"/>
    <property type="match status" value="1"/>
</dbReference>
<feature type="region of interest" description="Disordered" evidence="4">
    <location>
        <begin position="137"/>
        <end position="159"/>
    </location>
</feature>
<evidence type="ECO:0000256" key="3">
    <source>
        <dbReference type="ARBA" id="ARBA00022729"/>
    </source>
</evidence>
<evidence type="ECO:0000256" key="2">
    <source>
        <dbReference type="ARBA" id="ARBA00022448"/>
    </source>
</evidence>
<evidence type="ECO:0000313" key="6">
    <source>
        <dbReference type="Proteomes" id="UP000214646"/>
    </source>
</evidence>
<reference evidence="6" key="1">
    <citation type="submission" date="2017-06" db="EMBL/GenBank/DDBJ databases">
        <title>Genome analysis of Fimbriiglobus ruber SP5, the first member of the order Planctomycetales with confirmed chitinolytic capability.</title>
        <authorList>
            <person name="Ravin N.V."/>
            <person name="Rakitin A.L."/>
            <person name="Ivanova A.A."/>
            <person name="Beletsky A.V."/>
            <person name="Kulichevskaya I.S."/>
            <person name="Mardanov A.V."/>
            <person name="Dedysh S.N."/>
        </authorList>
    </citation>
    <scope>NUCLEOTIDE SEQUENCE [LARGE SCALE GENOMIC DNA]</scope>
    <source>
        <strain evidence="6">SP5</strain>
    </source>
</reference>
<dbReference type="InterPro" id="IPR050492">
    <property type="entry name" value="Bact_metal-bind_prot9"/>
</dbReference>
<dbReference type="PANTHER" id="PTHR42953:SF3">
    <property type="entry name" value="HIGH-AFFINITY ZINC UPTAKE SYSTEM PROTEIN ZNUA"/>
    <property type="match status" value="1"/>
</dbReference>
<gene>
    <name evidence="5" type="ORF">FRUB_02349</name>
</gene>
<accession>A0A225E7K6</accession>
<evidence type="ECO:0000313" key="5">
    <source>
        <dbReference type="EMBL" id="OWK44417.1"/>
    </source>
</evidence>
<dbReference type="InterPro" id="IPR006127">
    <property type="entry name" value="ZnuA-like"/>
</dbReference>
<protein>
    <submittedName>
        <fullName evidence="5">Zinc ABC transporter, periplasmic-binding protein ZnuA</fullName>
    </submittedName>
</protein>
<dbReference type="GO" id="GO:0046872">
    <property type="term" value="F:metal ion binding"/>
    <property type="evidence" value="ECO:0007669"/>
    <property type="project" value="InterPro"/>
</dbReference>
<dbReference type="Proteomes" id="UP000214646">
    <property type="component" value="Unassembled WGS sequence"/>
</dbReference>
<keyword evidence="6" id="KW-1185">Reference proteome</keyword>
<dbReference type="GO" id="GO:0030001">
    <property type="term" value="P:metal ion transport"/>
    <property type="evidence" value="ECO:0007669"/>
    <property type="project" value="InterPro"/>
</dbReference>
<proteinExistence type="inferred from homology"/>
<dbReference type="EMBL" id="NIDE01000003">
    <property type="protein sequence ID" value="OWK44417.1"/>
    <property type="molecule type" value="Genomic_DNA"/>
</dbReference>
<sequence>MAMFTRLDLPRGAYALLPVFLGLLALIPFTGCGNDPSVWPDKPGPKVVASFPPLYCFAVNVAGDDASVRSVLTNQGVHNPDTKTAELRTLNRADLFFMNGLGLDEKIAARLKGGSGNTRLKLVDLGAGLDKKRLEAPNEHAHEDDEEGHGHHHDHGTTDPHVWLGLDHAITFVGEIRDEFKQIDPAHAADYDRRAAEYTAKLNKLRADGVALLKDKKERKFVTFHESLAYFAKTFNLEIADVIQKVPGKEPSGKALEKLVKTCVENKTRVIAVEPQFSGQGAAARVLDELKRKGITDAVLVEIDPLETAQEADLNADWYETKMRANLDALAKALK</sequence>
<name>A0A225E7K6_9BACT</name>